<dbReference type="Pfam" id="PF16822">
    <property type="entry name" value="ALGX"/>
    <property type="match status" value="1"/>
</dbReference>
<evidence type="ECO:0000256" key="5">
    <source>
        <dbReference type="ARBA" id="ARBA00022764"/>
    </source>
</evidence>
<keyword evidence="5" id="KW-0574">Periplasm</keyword>
<dbReference type="GO" id="GO:0016740">
    <property type="term" value="F:transferase activity"/>
    <property type="evidence" value="ECO:0007669"/>
    <property type="project" value="UniProtKB-KW"/>
</dbReference>
<keyword evidence="6" id="KW-0016">Alginate biosynthesis</keyword>
<evidence type="ECO:0000256" key="1">
    <source>
        <dbReference type="ARBA" id="ARBA00004418"/>
    </source>
</evidence>
<evidence type="ECO:0000256" key="6">
    <source>
        <dbReference type="ARBA" id="ARBA00022841"/>
    </source>
</evidence>
<dbReference type="RefSeq" id="WP_099153781.1">
    <property type="nucleotide sequence ID" value="NZ_PDUD01000036.1"/>
</dbReference>
<organism evidence="8 9">
    <name type="scientific">Flavilitoribacter nigricans (strain ATCC 23147 / DSM 23189 / NBRC 102662 / NCIMB 1420 / SS-2)</name>
    <name type="common">Lewinella nigricans</name>
    <dbReference type="NCBI Taxonomy" id="1122177"/>
    <lineage>
        <taxon>Bacteria</taxon>
        <taxon>Pseudomonadati</taxon>
        <taxon>Bacteroidota</taxon>
        <taxon>Saprospiria</taxon>
        <taxon>Saprospirales</taxon>
        <taxon>Lewinellaceae</taxon>
        <taxon>Flavilitoribacter</taxon>
    </lineage>
</organism>
<comment type="caution">
    <text evidence="8">The sequence shown here is derived from an EMBL/GenBank/DDBJ whole genome shotgun (WGS) entry which is preliminary data.</text>
</comment>
<name>A0A2D0N2U1_FLAN2</name>
<comment type="pathway">
    <text evidence="2">Glycan biosynthesis; alginate biosynthesis.</text>
</comment>
<protein>
    <recommendedName>
        <fullName evidence="7">AlgX/AlgJ SGNH hydrolase-like domain-containing protein</fullName>
    </recommendedName>
</protein>
<comment type="subcellular location">
    <subcellularLocation>
        <location evidence="1">Periplasm</location>
    </subcellularLocation>
</comment>
<accession>A0A2D0N2U1</accession>
<dbReference type="Proteomes" id="UP000223913">
    <property type="component" value="Unassembled WGS sequence"/>
</dbReference>
<keyword evidence="4" id="KW-0732">Signal</keyword>
<evidence type="ECO:0000256" key="2">
    <source>
        <dbReference type="ARBA" id="ARBA00005182"/>
    </source>
</evidence>
<evidence type="ECO:0000313" key="8">
    <source>
        <dbReference type="EMBL" id="PHN02841.1"/>
    </source>
</evidence>
<dbReference type="EMBL" id="PDUD01000036">
    <property type="protein sequence ID" value="PHN02841.1"/>
    <property type="molecule type" value="Genomic_DNA"/>
</dbReference>
<dbReference type="UniPathway" id="UPA00286"/>
<dbReference type="InterPro" id="IPR031811">
    <property type="entry name" value="ALGX/ALGJ_SGNH-like"/>
</dbReference>
<reference evidence="8 9" key="1">
    <citation type="submission" date="2017-10" db="EMBL/GenBank/DDBJ databases">
        <title>The draft genome sequence of Lewinella nigricans NBRC 102662.</title>
        <authorList>
            <person name="Wang K."/>
        </authorList>
    </citation>
    <scope>NUCLEOTIDE SEQUENCE [LARGE SCALE GENOMIC DNA]</scope>
    <source>
        <strain evidence="8 9">NBRC 102662</strain>
    </source>
</reference>
<dbReference type="GO" id="GO:0042121">
    <property type="term" value="P:alginic acid biosynthetic process"/>
    <property type="evidence" value="ECO:0007669"/>
    <property type="project" value="UniProtKB-UniPathway"/>
</dbReference>
<evidence type="ECO:0000313" key="9">
    <source>
        <dbReference type="Proteomes" id="UP000223913"/>
    </source>
</evidence>
<keyword evidence="9" id="KW-1185">Reference proteome</keyword>
<keyword evidence="3" id="KW-0808">Transferase</keyword>
<dbReference type="GO" id="GO:0042597">
    <property type="term" value="C:periplasmic space"/>
    <property type="evidence" value="ECO:0007669"/>
    <property type="project" value="UniProtKB-SubCell"/>
</dbReference>
<evidence type="ECO:0000256" key="4">
    <source>
        <dbReference type="ARBA" id="ARBA00022729"/>
    </source>
</evidence>
<dbReference type="OrthoDB" id="175771at2"/>
<sequence>MIKRQKLKVYLLPILFVGLMVAHGLDSIFQWLPEPDLQEKRALVEKPELDLSFLDPFPGDYERYYNDHFNWRNYYIRAGAYLNYHAFRQSALPAKVIIGKDGWLYKAGFQMKMYQGKYRFSPQDLEIIREELEYRKQVVEAGGGKYYLCLAPMKPRIYPEFLPDNVRKLNPQDCALQLVDHLNRHSDISYIDLFTPLQELKQRGSPLLYLKTDHHWTDYAGMLAAKVILDHLRQDFPQITGIDTSIIKFNTAHYNGLSLAHMLGLDQEMTENPPVYDGAMQFRALDGSRSYPIPAKFPFPEEYCMVRILPQADLPKLLMVRESFATPLIKLLGDHFRESVFLFDNWKHELHPEIIEQEAPDIYIQMIWEGMLFNLLPHPPREAGW</sequence>
<dbReference type="AlphaFoldDB" id="A0A2D0N2U1"/>
<evidence type="ECO:0000259" key="7">
    <source>
        <dbReference type="Pfam" id="PF16822"/>
    </source>
</evidence>
<gene>
    <name evidence="8" type="ORF">CRP01_30130</name>
</gene>
<feature type="domain" description="AlgX/AlgJ SGNH hydrolase-like" evidence="7">
    <location>
        <begin position="96"/>
        <end position="271"/>
    </location>
</feature>
<proteinExistence type="predicted"/>
<evidence type="ECO:0000256" key="3">
    <source>
        <dbReference type="ARBA" id="ARBA00022679"/>
    </source>
</evidence>